<dbReference type="PANTHER" id="PTHR33303">
    <property type="entry name" value="CYTOPLASMIC PROTEIN-RELATED"/>
    <property type="match status" value="1"/>
</dbReference>
<dbReference type="InterPro" id="IPR003781">
    <property type="entry name" value="CoA-bd"/>
</dbReference>
<feature type="domain" description="CoA-binding" evidence="1">
    <location>
        <begin position="23"/>
        <end position="121"/>
    </location>
</feature>
<dbReference type="SUPFAM" id="SSF51735">
    <property type="entry name" value="NAD(P)-binding Rossmann-fold domains"/>
    <property type="match status" value="1"/>
</dbReference>
<dbReference type="Proteomes" id="UP000019678">
    <property type="component" value="Unassembled WGS sequence"/>
</dbReference>
<comment type="caution">
    <text evidence="2">The sequence shown here is derived from an EMBL/GenBank/DDBJ whole genome shotgun (WGS) entry which is preliminary data.</text>
</comment>
<proteinExistence type="predicted"/>
<dbReference type="eggNOG" id="COG1832">
    <property type="taxonomic scope" value="Bacteria"/>
</dbReference>
<sequence length="154" mass="16522">MERDAAAKPRGGLVTDRARIAAIARGAKRVAVLGIKTEAQGDQPAFYVAEYLARVGVEVIPVPVYYPDVREILGRPVYRRLADVPGPIDLVDVFRRPADIDAHVDDILAARPAAVWFQSGIRNDAAAARLAAAGIEVVQDSCLMVEHRRAAGAG</sequence>
<dbReference type="PANTHER" id="PTHR33303:SF2">
    <property type="entry name" value="COA-BINDING DOMAIN-CONTAINING PROTEIN"/>
    <property type="match status" value="1"/>
</dbReference>
<organism evidence="2 3">
    <name type="scientific">Chondromyces apiculatus DSM 436</name>
    <dbReference type="NCBI Taxonomy" id="1192034"/>
    <lineage>
        <taxon>Bacteria</taxon>
        <taxon>Pseudomonadati</taxon>
        <taxon>Myxococcota</taxon>
        <taxon>Polyangia</taxon>
        <taxon>Polyangiales</taxon>
        <taxon>Polyangiaceae</taxon>
        <taxon>Chondromyces</taxon>
    </lineage>
</organism>
<name>A0A017T147_9BACT</name>
<gene>
    <name evidence="2" type="ORF">CAP_7220</name>
</gene>
<dbReference type="RefSeq" id="WP_044247753.1">
    <property type="nucleotide sequence ID" value="NZ_ASRX01000062.1"/>
</dbReference>
<dbReference type="Pfam" id="PF13380">
    <property type="entry name" value="CoA_binding_2"/>
    <property type="match status" value="1"/>
</dbReference>
<evidence type="ECO:0000259" key="1">
    <source>
        <dbReference type="SMART" id="SM00881"/>
    </source>
</evidence>
<dbReference type="STRING" id="1192034.CAP_7220"/>
<evidence type="ECO:0000313" key="2">
    <source>
        <dbReference type="EMBL" id="EYF02291.1"/>
    </source>
</evidence>
<dbReference type="OrthoDB" id="9804695at2"/>
<keyword evidence="3" id="KW-1185">Reference proteome</keyword>
<dbReference type="SMART" id="SM00881">
    <property type="entry name" value="CoA_binding"/>
    <property type="match status" value="1"/>
</dbReference>
<accession>A0A017T147</accession>
<dbReference type="AlphaFoldDB" id="A0A017T147"/>
<protein>
    <submittedName>
        <fullName evidence="2">O-acetylhomoserine sulfhydrylase</fullName>
    </submittedName>
</protein>
<reference evidence="2 3" key="1">
    <citation type="submission" date="2013-05" db="EMBL/GenBank/DDBJ databases">
        <title>Genome assembly of Chondromyces apiculatus DSM 436.</title>
        <authorList>
            <person name="Sharma G."/>
            <person name="Khatri I."/>
            <person name="Kaur C."/>
            <person name="Mayilraj S."/>
            <person name="Subramanian S."/>
        </authorList>
    </citation>
    <scope>NUCLEOTIDE SEQUENCE [LARGE SCALE GENOMIC DNA]</scope>
    <source>
        <strain evidence="2 3">DSM 436</strain>
    </source>
</reference>
<dbReference type="EMBL" id="ASRX01000062">
    <property type="protein sequence ID" value="EYF02291.1"/>
    <property type="molecule type" value="Genomic_DNA"/>
</dbReference>
<dbReference type="Gene3D" id="3.40.50.720">
    <property type="entry name" value="NAD(P)-binding Rossmann-like Domain"/>
    <property type="match status" value="1"/>
</dbReference>
<dbReference type="InterPro" id="IPR036291">
    <property type="entry name" value="NAD(P)-bd_dom_sf"/>
</dbReference>
<evidence type="ECO:0000313" key="3">
    <source>
        <dbReference type="Proteomes" id="UP000019678"/>
    </source>
</evidence>